<comment type="subunit">
    <text evidence="5">Homodimer.</text>
</comment>
<dbReference type="GO" id="GO:0005524">
    <property type="term" value="F:ATP binding"/>
    <property type="evidence" value="ECO:0007669"/>
    <property type="project" value="UniProtKB-KW"/>
</dbReference>
<name>A0A150J7U7_9EURY</name>
<keyword evidence="4 5" id="KW-0173">Coenzyme A biosynthesis</keyword>
<accession>A0A150J7U7</accession>
<feature type="binding site" evidence="5">
    <location>
        <begin position="199"/>
        <end position="200"/>
    </location>
    <ligand>
        <name>ATP</name>
        <dbReference type="ChEBI" id="CHEBI:30616"/>
    </ligand>
</feature>
<dbReference type="PANTHER" id="PTHR40695">
    <property type="entry name" value="4-PHOSPHOPANTOATE--BETA-ALANINE LIGASE"/>
    <property type="match status" value="1"/>
</dbReference>
<dbReference type="NCBIfam" id="NF010324">
    <property type="entry name" value="PRK13761.1"/>
    <property type="match status" value="1"/>
</dbReference>
<comment type="function">
    <text evidence="5">Catalyzes the condensation of (R)-4-phosphopantoate and beta-alanine to 4'-phosphopantothenate in the CoA biosynthesis pathway.</text>
</comment>
<dbReference type="PIRSF" id="PIRSF004853">
    <property type="entry name" value="UCP004853"/>
    <property type="match status" value="1"/>
</dbReference>
<comment type="similarity">
    <text evidence="5">Belongs to the archaeal phosphopantothenate synthetase family.</text>
</comment>
<dbReference type="PATRIC" id="fig|1705409.3.peg.416"/>
<dbReference type="EMBL" id="LNGC01000009">
    <property type="protein sequence ID" value="KYC53195.1"/>
    <property type="molecule type" value="Genomic_DNA"/>
</dbReference>
<feature type="binding site" evidence="5">
    <location>
        <begin position="181"/>
        <end position="183"/>
    </location>
    <ligand>
        <name>ATP</name>
        <dbReference type="ChEBI" id="CHEBI:30616"/>
    </ligand>
</feature>
<proteinExistence type="inferred from homology"/>
<dbReference type="GO" id="GO:0015937">
    <property type="term" value="P:coenzyme A biosynthetic process"/>
    <property type="evidence" value="ECO:0007669"/>
    <property type="project" value="UniProtKB-UniRule"/>
</dbReference>
<dbReference type="InterPro" id="IPR038138">
    <property type="entry name" value="PPS/PS_sf"/>
</dbReference>
<dbReference type="UniPathway" id="UPA00241"/>
<keyword evidence="3 5" id="KW-0067">ATP-binding</keyword>
<reference evidence="6 7" key="1">
    <citation type="journal article" date="2016" name="ISME J.">
        <title>Chasing the elusive Euryarchaeota class WSA2: genomes reveal a uniquely fastidious methyl-reducing methanogen.</title>
        <authorList>
            <person name="Nobu M.K."/>
            <person name="Narihiro T."/>
            <person name="Kuroda K."/>
            <person name="Mei R."/>
            <person name="Liu W.T."/>
        </authorList>
    </citation>
    <scope>NUCLEOTIDE SEQUENCE [LARGE SCALE GENOMIC DNA]</scope>
    <source>
        <strain evidence="6">U1lsi0528_Bin055</strain>
    </source>
</reference>
<dbReference type="Gene3D" id="3.40.50.12640">
    <property type="entry name" value="Phosphopantoate/pantothenate synthetase"/>
    <property type="match status" value="1"/>
</dbReference>
<dbReference type="Pfam" id="PF02006">
    <property type="entry name" value="PPS_PS"/>
    <property type="match status" value="1"/>
</dbReference>
<evidence type="ECO:0000256" key="3">
    <source>
        <dbReference type="ARBA" id="ARBA00022840"/>
    </source>
</evidence>
<dbReference type="EC" id="6.3.2.36" evidence="5"/>
<feature type="binding site" evidence="5">
    <location>
        <begin position="187"/>
        <end position="188"/>
    </location>
    <ligand>
        <name>ATP</name>
        <dbReference type="ChEBI" id="CHEBI:30616"/>
    </ligand>
</feature>
<evidence type="ECO:0000256" key="4">
    <source>
        <dbReference type="ARBA" id="ARBA00022993"/>
    </source>
</evidence>
<gene>
    <name evidence="6" type="ORF">AMQ22_00404</name>
</gene>
<keyword evidence="2 5" id="KW-0547">Nucleotide-binding</keyword>
<sequence>MDIPKNHPRYESLLLREKIKDCLKEGVLSEVGIAAHGRGEAFDYLLGEKTTEEADKAIKAAAIMICKAETPVISVNGNIACLVPGEIVQLSKIVPLKIEINLFYRTYEREIKIKKRLEKYGATTILGIGENANESIPGLDSLRGKVSEEGIFNSDVVIVPLEDGDRALALKKMGKKIIAIDLNPFSRTSLCSDITIVDNVVRAMPKLIEEIKKFKDKRIEECIEFDNSENIRKSIEIMKNNLIHWEEKINER</sequence>
<dbReference type="InterPro" id="IPR002855">
    <property type="entry name" value="PPS/PS"/>
</dbReference>
<evidence type="ECO:0000313" key="7">
    <source>
        <dbReference type="Proteomes" id="UP000075398"/>
    </source>
</evidence>
<dbReference type="GO" id="GO:0016881">
    <property type="term" value="F:acid-amino acid ligase activity"/>
    <property type="evidence" value="ECO:0007669"/>
    <property type="project" value="UniProtKB-UniRule"/>
</dbReference>
<comment type="caution">
    <text evidence="6">The sequence shown here is derived from an EMBL/GenBank/DDBJ whole genome shotgun (WGS) entry which is preliminary data.</text>
</comment>
<dbReference type="PANTHER" id="PTHR40695:SF1">
    <property type="entry name" value="4-PHOSPHOPANTOATE--BETA-ALANINE LIGASE"/>
    <property type="match status" value="1"/>
</dbReference>
<evidence type="ECO:0000313" key="6">
    <source>
        <dbReference type="EMBL" id="KYC53195.1"/>
    </source>
</evidence>
<feature type="binding site" evidence="5">
    <location>
        <position position="16"/>
    </location>
    <ligand>
        <name>ATP</name>
        <dbReference type="ChEBI" id="CHEBI:30616"/>
    </ligand>
</feature>
<keyword evidence="1 5" id="KW-0436">Ligase</keyword>
<dbReference type="Proteomes" id="UP000075398">
    <property type="component" value="Unassembled WGS sequence"/>
</dbReference>
<protein>
    <recommendedName>
        <fullName evidence="5">4-phosphopantoate--beta-alanine ligase</fullName>
        <ecNumber evidence="5">6.3.2.36</ecNumber>
    </recommendedName>
    <alternativeName>
        <fullName evidence="5">Phosphopantothenate synthetase</fullName>
        <shortName evidence="5">PPS</shortName>
    </alternativeName>
</protein>
<dbReference type="HAMAP" id="MF_02224">
    <property type="entry name" value="PPS"/>
    <property type="match status" value="1"/>
</dbReference>
<dbReference type="STRING" id="1705564.APG08_00648"/>
<evidence type="ECO:0000256" key="5">
    <source>
        <dbReference type="HAMAP-Rule" id="MF_02224"/>
    </source>
</evidence>
<dbReference type="NCBIfam" id="NF041123">
    <property type="entry name" value="phpantohe_syn_Arch"/>
    <property type="match status" value="1"/>
</dbReference>
<dbReference type="AlphaFoldDB" id="A0A150J7U7"/>
<organism evidence="6 7">
    <name type="scientific">Candidatus Methanofastidiosum methylothiophilum</name>
    <dbReference type="NCBI Taxonomy" id="1705564"/>
    <lineage>
        <taxon>Archaea</taxon>
        <taxon>Methanobacteriati</taxon>
        <taxon>Methanobacteriota</taxon>
        <taxon>Stenosarchaea group</taxon>
        <taxon>Candidatus Methanofastidiosia</taxon>
        <taxon>Candidatus Methanofastidiosales</taxon>
        <taxon>Candidatus Methanofastidiosaceae</taxon>
        <taxon>Candidatus Methanofastidiosum</taxon>
    </lineage>
</organism>
<comment type="pathway">
    <text evidence="5">Cofactor biosynthesis; coenzyme A biosynthesis.</text>
</comment>
<evidence type="ECO:0000256" key="2">
    <source>
        <dbReference type="ARBA" id="ARBA00022741"/>
    </source>
</evidence>
<feature type="binding site" evidence="5">
    <location>
        <position position="38"/>
    </location>
    <ligand>
        <name>ATP</name>
        <dbReference type="ChEBI" id="CHEBI:30616"/>
    </ligand>
</feature>
<comment type="catalytic activity">
    <reaction evidence="5">
        <text>(R)-4-phosphopantoate + beta-alanine + ATP = (R)-4'-phosphopantothenate + AMP + diphosphate + H(+)</text>
        <dbReference type="Rhea" id="RHEA:27930"/>
        <dbReference type="ChEBI" id="CHEBI:10986"/>
        <dbReference type="ChEBI" id="CHEBI:15378"/>
        <dbReference type="ChEBI" id="CHEBI:30616"/>
        <dbReference type="ChEBI" id="CHEBI:33019"/>
        <dbReference type="ChEBI" id="CHEBI:57966"/>
        <dbReference type="ChEBI" id="CHEBI:61294"/>
        <dbReference type="ChEBI" id="CHEBI:456215"/>
        <dbReference type="EC" id="6.3.2.36"/>
    </reaction>
</comment>
<evidence type="ECO:0000256" key="1">
    <source>
        <dbReference type="ARBA" id="ARBA00022598"/>
    </source>
</evidence>